<protein>
    <submittedName>
        <fullName evidence="1">Uncharacterized protein</fullName>
    </submittedName>
</protein>
<dbReference type="EMBL" id="MN136198">
    <property type="protein sequence ID" value="QEM42990.1"/>
    <property type="molecule type" value="Genomic_DNA"/>
</dbReference>
<keyword evidence="2" id="KW-1185">Reference proteome</keyword>
<evidence type="ECO:0000313" key="2">
    <source>
        <dbReference type="Proteomes" id="UP000509770"/>
    </source>
</evidence>
<proteinExistence type="predicted"/>
<evidence type="ECO:0000313" key="1">
    <source>
        <dbReference type="EMBL" id="QEM42990.1"/>
    </source>
</evidence>
<accession>A0A7D0ND75</accession>
<sequence>MAKQASKEFAINGVNYLLSSDCEKQIWPKLCDRVEKHLILIGSEAAKYMYGPASATGKTKMCNSLVSFQLTINPEGNPFR</sequence>
<reference evidence="1" key="1">
    <citation type="submission" date="2019-07" db="EMBL/GenBank/DDBJ databases">
        <authorList>
            <person name="Lin J."/>
            <person name="Cucic S."/>
            <person name="Klem A."/>
            <person name="Kropinski A."/>
            <person name="Anany H."/>
        </authorList>
    </citation>
    <scope>NUCLEOTIDE SEQUENCE [LARGE SCALE GENOMIC DNA]</scope>
</reference>
<name>A0A7D0ND75_9CAUD</name>
<organism evidence="1 2">
    <name type="scientific">Escherichia phage vB_EcoM_4HA13</name>
    <dbReference type="NCBI Taxonomy" id="2601675"/>
    <lineage>
        <taxon>Viruses</taxon>
        <taxon>Duplodnaviria</taxon>
        <taxon>Heunggongvirae</taxon>
        <taxon>Uroviricota</taxon>
        <taxon>Caudoviricetes</taxon>
        <taxon>Chaseviridae</taxon>
        <taxon>Cleopatravirinae</taxon>
        <taxon>Sabourvirus</taxon>
        <taxon>Sabourvirus sv4HA13</taxon>
    </lineage>
</organism>
<gene>
    <name evidence="1" type="ORF">AC4HA13_0018</name>
</gene>
<dbReference type="Proteomes" id="UP000509770">
    <property type="component" value="Segment"/>
</dbReference>